<evidence type="ECO:0000256" key="4">
    <source>
        <dbReference type="ARBA" id="ARBA00029447"/>
    </source>
</evidence>
<dbReference type="Pfam" id="PF08447">
    <property type="entry name" value="PAS_3"/>
    <property type="match status" value="1"/>
</dbReference>
<evidence type="ECO:0000256" key="1">
    <source>
        <dbReference type="ARBA" id="ARBA00004370"/>
    </source>
</evidence>
<dbReference type="SUPFAM" id="SSF55785">
    <property type="entry name" value="PYP-like sensor domain (PAS domain)"/>
    <property type="match status" value="1"/>
</dbReference>
<dbReference type="InterPro" id="IPR004090">
    <property type="entry name" value="Chemotax_Me-accpt_rcpt"/>
</dbReference>
<evidence type="ECO:0000256" key="6">
    <source>
        <dbReference type="SAM" id="MobiDB-lite"/>
    </source>
</evidence>
<dbReference type="NCBIfam" id="TIGR00229">
    <property type="entry name" value="sensory_box"/>
    <property type="match status" value="1"/>
</dbReference>
<dbReference type="PROSITE" id="PS50111">
    <property type="entry name" value="CHEMOTAXIS_TRANSDUC_2"/>
    <property type="match status" value="1"/>
</dbReference>
<dbReference type="SMART" id="SM00091">
    <property type="entry name" value="PAS"/>
    <property type="match status" value="1"/>
</dbReference>
<proteinExistence type="inferred from homology"/>
<dbReference type="KEGG" id="hmd:CTT34_12405"/>
<reference evidence="11 12" key="1">
    <citation type="submission" date="2017-10" db="EMBL/GenBank/DDBJ databases">
        <title>Coral associated bacteria.</title>
        <authorList>
            <person name="Wang X."/>
        </authorList>
    </citation>
    <scope>NUCLEOTIDE SEQUENCE [LARGE SCALE GENOMIC DNA]</scope>
    <source>
        <strain evidence="11 12">SCSIO 43005</strain>
    </source>
</reference>
<dbReference type="Gene3D" id="3.30.450.20">
    <property type="entry name" value="PAS domain"/>
    <property type="match status" value="1"/>
</dbReference>
<evidence type="ECO:0000256" key="2">
    <source>
        <dbReference type="ARBA" id="ARBA00022481"/>
    </source>
</evidence>
<dbReference type="SMART" id="SM00086">
    <property type="entry name" value="PAC"/>
    <property type="match status" value="1"/>
</dbReference>
<dbReference type="InterPro" id="IPR001610">
    <property type="entry name" value="PAC"/>
</dbReference>
<dbReference type="GO" id="GO:0005886">
    <property type="term" value="C:plasma membrane"/>
    <property type="evidence" value="ECO:0007669"/>
    <property type="project" value="UniProtKB-SubCell"/>
</dbReference>
<dbReference type="OrthoDB" id="2489132at2"/>
<dbReference type="PROSITE" id="PS50112">
    <property type="entry name" value="PAS"/>
    <property type="match status" value="1"/>
</dbReference>
<evidence type="ECO:0000259" key="10">
    <source>
        <dbReference type="PROSITE" id="PS50885"/>
    </source>
</evidence>
<evidence type="ECO:0000256" key="3">
    <source>
        <dbReference type="ARBA" id="ARBA00023224"/>
    </source>
</evidence>
<evidence type="ECO:0000256" key="5">
    <source>
        <dbReference type="PROSITE-ProRule" id="PRU00284"/>
    </source>
</evidence>
<dbReference type="CDD" id="cd11386">
    <property type="entry name" value="MCP_signal"/>
    <property type="match status" value="1"/>
</dbReference>
<keyword evidence="7" id="KW-1133">Transmembrane helix</keyword>
<accession>A0A857GMD7</accession>
<keyword evidence="3 5" id="KW-0807">Transducer</keyword>
<dbReference type="PROSITE" id="PS50885">
    <property type="entry name" value="HAMP"/>
    <property type="match status" value="1"/>
</dbReference>
<dbReference type="GO" id="GO:0007165">
    <property type="term" value="P:signal transduction"/>
    <property type="evidence" value="ECO:0007669"/>
    <property type="project" value="UniProtKB-KW"/>
</dbReference>
<dbReference type="PANTHER" id="PTHR43531">
    <property type="entry name" value="PROTEIN ICFG"/>
    <property type="match status" value="1"/>
</dbReference>
<dbReference type="SMART" id="SM00283">
    <property type="entry name" value="MA"/>
    <property type="match status" value="1"/>
</dbReference>
<dbReference type="InterPro" id="IPR013655">
    <property type="entry name" value="PAS_fold_3"/>
</dbReference>
<dbReference type="Pfam" id="PF12729">
    <property type="entry name" value="4HB_MCP_1"/>
    <property type="match status" value="1"/>
</dbReference>
<organism evidence="11 12">
    <name type="scientific">Vreelandella aquamarina</name>
    <dbReference type="NCBI Taxonomy" id="77097"/>
    <lineage>
        <taxon>Bacteria</taxon>
        <taxon>Pseudomonadati</taxon>
        <taxon>Pseudomonadota</taxon>
        <taxon>Gammaproteobacteria</taxon>
        <taxon>Oceanospirillales</taxon>
        <taxon>Halomonadaceae</taxon>
        <taxon>Vreelandella</taxon>
    </lineage>
</organism>
<feature type="region of interest" description="Disordered" evidence="6">
    <location>
        <begin position="691"/>
        <end position="727"/>
    </location>
</feature>
<evidence type="ECO:0000256" key="7">
    <source>
        <dbReference type="SAM" id="Phobius"/>
    </source>
</evidence>
<dbReference type="InterPro" id="IPR004089">
    <property type="entry name" value="MCPsignal_dom"/>
</dbReference>
<evidence type="ECO:0000259" key="8">
    <source>
        <dbReference type="PROSITE" id="PS50111"/>
    </source>
</evidence>
<dbReference type="GO" id="GO:0004888">
    <property type="term" value="F:transmembrane signaling receptor activity"/>
    <property type="evidence" value="ECO:0007669"/>
    <property type="project" value="InterPro"/>
</dbReference>
<evidence type="ECO:0000259" key="9">
    <source>
        <dbReference type="PROSITE" id="PS50112"/>
    </source>
</evidence>
<name>A0A857GMD7_9GAMM</name>
<dbReference type="InterPro" id="IPR000014">
    <property type="entry name" value="PAS"/>
</dbReference>
<dbReference type="FunFam" id="1.10.287.950:FF:000001">
    <property type="entry name" value="Methyl-accepting chemotaxis sensory transducer"/>
    <property type="match status" value="1"/>
</dbReference>
<dbReference type="InterPro" id="IPR024478">
    <property type="entry name" value="HlyB_4HB_MCP"/>
</dbReference>
<dbReference type="Proteomes" id="UP000463949">
    <property type="component" value="Chromosome"/>
</dbReference>
<dbReference type="PANTHER" id="PTHR43531:SF14">
    <property type="entry name" value="METHYL-ACCEPTING CHEMOTAXIS PROTEIN I-RELATED"/>
    <property type="match status" value="1"/>
</dbReference>
<sequence length="727" mass="78932">MRNNQPVTQREYVLDEETVLISRSDLKGNVTYANAAFVEVSGYSRDELLGAPHNLIRHPDMPEAAYADFWKTIQAGGTWQGTVKNRRKNGDYYWVNATVAPLRDGDRIVGYTSLRRKASAKRIALAEQVYADIREKGKSRRYALHQGALKRRGLGGIVARFQFTSLKAKLTGMVIAAVVLLGLSGGLGLYGLNVSGERLETLNRAGLESVADLQLIERHIGLAVEELEPAVRNPRRVDMEAVSTQLAANTQSAQTLWETYRQTSSASQTVLQGFDEAFAAWRAGVKGAVDAIDQANGFAAFEALNSEVLPATASIRELNSQLVDEERAGAADLMDDARQGRQQMFLAQSVLLLIGICVLVALSVFILKSVFRSLAGARYMTFQIAAGNLAARERRQSNDELGELLYSLDTMRFSLSSIVGDVENRVSVVTPAIQQIAAENEELASRTEQQASSLQQTASSMEEMTSTVQQNNDNARQATELAQQNAASTRDTRQQMEQLVERMQRIAKSAEKMTEMIGVIDSIAFQTNILALNASVEAARAGEHGRGFAVVASEVRTLASRSADAAQEIRKMIDSTTQEVSGGRSAVEQAERAIENVVEQVSRVSDLMASISTASSEQSSGIGQINAAIAEMDGVTQQNATKVQSIAASADNLALEAFELANVVDAFRLEGAQAESTSTAREKLARAQKAVKQNVAALPSDAPTQESSARQRAHTPAHNENEEWDAF</sequence>
<dbReference type="AlphaFoldDB" id="A0A857GMD7"/>
<evidence type="ECO:0000313" key="11">
    <source>
        <dbReference type="EMBL" id="QHD50429.1"/>
    </source>
</evidence>
<protein>
    <submittedName>
        <fullName evidence="11">Chemotaxis protein</fullName>
    </submittedName>
</protein>
<feature type="transmembrane region" description="Helical" evidence="7">
    <location>
        <begin position="344"/>
        <end position="367"/>
    </location>
</feature>
<dbReference type="GO" id="GO:0006935">
    <property type="term" value="P:chemotaxis"/>
    <property type="evidence" value="ECO:0007669"/>
    <property type="project" value="UniProtKB-KW"/>
</dbReference>
<dbReference type="InterPro" id="IPR035965">
    <property type="entry name" value="PAS-like_dom_sf"/>
</dbReference>
<dbReference type="InterPro" id="IPR003660">
    <property type="entry name" value="HAMP_dom"/>
</dbReference>
<feature type="compositionally biased region" description="Low complexity" evidence="6">
    <location>
        <begin position="449"/>
        <end position="460"/>
    </location>
</feature>
<feature type="domain" description="HAMP" evidence="10">
    <location>
        <begin position="383"/>
        <end position="420"/>
    </location>
</feature>
<dbReference type="EMBL" id="CP024621">
    <property type="protein sequence ID" value="QHD50429.1"/>
    <property type="molecule type" value="Genomic_DNA"/>
</dbReference>
<feature type="domain" description="Methyl-accepting transducer" evidence="8">
    <location>
        <begin position="425"/>
        <end position="654"/>
    </location>
</feature>
<dbReference type="PRINTS" id="PR00260">
    <property type="entry name" value="CHEMTRNSDUCR"/>
</dbReference>
<dbReference type="InterPro" id="IPR051310">
    <property type="entry name" value="MCP_chemotaxis"/>
</dbReference>
<keyword evidence="2" id="KW-0488">Methylation</keyword>
<gene>
    <name evidence="11" type="ORF">CTT34_12405</name>
</gene>
<comment type="similarity">
    <text evidence="4">Belongs to the methyl-accepting chemotaxis (MCP) protein family.</text>
</comment>
<feature type="domain" description="PAS" evidence="9">
    <location>
        <begin position="25"/>
        <end position="76"/>
    </location>
</feature>
<dbReference type="Pfam" id="PF00015">
    <property type="entry name" value="MCPsignal"/>
    <property type="match status" value="1"/>
</dbReference>
<dbReference type="CDD" id="cd00130">
    <property type="entry name" value="PAS"/>
    <property type="match status" value="1"/>
</dbReference>
<dbReference type="RefSeq" id="WP_159342709.1">
    <property type="nucleotide sequence ID" value="NZ_CP024621.1"/>
</dbReference>
<evidence type="ECO:0000313" key="12">
    <source>
        <dbReference type="Proteomes" id="UP000463949"/>
    </source>
</evidence>
<keyword evidence="7" id="KW-0472">Membrane</keyword>
<keyword evidence="7" id="KW-0812">Transmembrane</keyword>
<feature type="region of interest" description="Disordered" evidence="6">
    <location>
        <begin position="444"/>
        <end position="469"/>
    </location>
</feature>
<feature type="transmembrane region" description="Helical" evidence="7">
    <location>
        <begin position="170"/>
        <end position="192"/>
    </location>
</feature>
<dbReference type="SUPFAM" id="SSF58104">
    <property type="entry name" value="Methyl-accepting chemotaxis protein (MCP) signaling domain"/>
    <property type="match status" value="1"/>
</dbReference>
<dbReference type="Gene3D" id="1.10.287.950">
    <property type="entry name" value="Methyl-accepting chemotaxis protein"/>
    <property type="match status" value="1"/>
</dbReference>
<comment type="subcellular location">
    <subcellularLocation>
        <location evidence="1">Membrane</location>
    </subcellularLocation>
</comment>